<feature type="domain" description="Pectinesterase inhibitor" evidence="13">
    <location>
        <begin position="566"/>
        <end position="719"/>
    </location>
</feature>
<proteinExistence type="inferred from homology"/>
<comment type="pathway">
    <text evidence="1">Glycan metabolism; pectin degradation; 2-dehydro-3-deoxy-D-gluconate from pectin: step 1/5.</text>
</comment>
<evidence type="ECO:0000256" key="3">
    <source>
        <dbReference type="ARBA" id="ARBA00007786"/>
    </source>
</evidence>
<feature type="active site" evidence="11">
    <location>
        <position position="376"/>
    </location>
</feature>
<evidence type="ECO:0000313" key="15">
    <source>
        <dbReference type="Proteomes" id="UP000326396"/>
    </source>
</evidence>
<sequence length="1088" mass="118875">MLSKSPNPLILFAPLLLTCLVINAYGSSSSLIKSSCATTLYPHLCHSTLSTIPLTTTPTTKDLIQFTISKTKTTIQANLQTINHLATNATKRAKIALHDCLHLGAATLELIDTVAQELKAYPTKKPPRQHADDLITLMSTTITNKETCLDGLSLDEPSKLVRKLVFNGHDHVGKMCSNVLAMIKNMTESDAHTIDDGKIKMVTDEMWPEWLSAGDRKLLQSGTQTPNVTVAADGSGNYNTVAAAVAAAPSKSATRYVIKIKAGVYKENVNIPSGKTNLMFIGDGRSNTIITASESVAGGNTTFNSATVAAVGSGFLARDITFQNTAGPSGDQAVALRVGSDLSAFYQCGILAYQDTLYVHSNRQFFSKCMVAGTVDFIFGNAAVVLQDCDIQPRRPDPNQKNMVTAQGRTDPNQNTGIVIQKCRIAATSDLQPVQASFPTYLGRPWKEYSRTVIMQSAISDVINPAGWYPWNGDFALSTLYYREYQNTGAGADTSKRVTWPGWGVITTTSEAQSFTPGSFIAGGSWLQSTGFPYSLGLRSNYHQNMQFLLLFASLLTSLNLNHATSNSNIITSSCINTLYPDTCHTTLSDATQTIATIKDVIQLTLNKTKDTIQANFRTITDLTTTTNLTTRAKMALYDCLDMEAATLDQLDTVIEHLTEYPTKKPLRQYADDLKTLMSTTITNKETCLDGLAASNRVRKLIFEGEEHGGKMCSNVLAMIKNMTDTDIANSPEFDDRSAAGGRKLKGESKIMWPKWLSVGDRKLLTFWGLLTPTVTVDMNGKGDFTTVMEAVDAAPHKSDKRFVIKINAGTYREQVLVARSKHNIMFVGDGRGKTIITGNKSVAGDEGTTTTTTSATVAALGEKFLARDITFQNTAGASGHQAVALRVGSDLSAFYSCDIEGYQDTLYVHTNRQFYVNCLITGTIDFIFGNAAVVFQFCEIMARKPNTNQDNMVTAQGRTDINQETGIVIQKCKIGATPDLKPVQANVSTYLGRPWKKFSRTVVMHSEIGEVIKEEGWHPWEGDFALDTLFYREYKNTGPGSDTSKRVRWKGWGVIKDDNEANHFTVGSFINGLTWLLSTGFPFLPGL</sequence>
<evidence type="ECO:0000256" key="2">
    <source>
        <dbReference type="ARBA" id="ARBA00006027"/>
    </source>
</evidence>
<keyword evidence="8" id="KW-0325">Glycoprotein</keyword>
<dbReference type="InterPro" id="IPR000070">
    <property type="entry name" value="Pectinesterase_cat"/>
</dbReference>
<keyword evidence="12" id="KW-0732">Signal</keyword>
<dbReference type="PROSITE" id="PS00503">
    <property type="entry name" value="PECTINESTERASE_2"/>
    <property type="match status" value="2"/>
</dbReference>
<accession>A0A5N6NAL4</accession>
<evidence type="ECO:0000313" key="14">
    <source>
        <dbReference type="EMBL" id="KAD4584916.1"/>
    </source>
</evidence>
<evidence type="ECO:0000256" key="1">
    <source>
        <dbReference type="ARBA" id="ARBA00005184"/>
    </source>
</evidence>
<evidence type="ECO:0000256" key="6">
    <source>
        <dbReference type="ARBA" id="ARBA00023085"/>
    </source>
</evidence>
<dbReference type="Proteomes" id="UP000326396">
    <property type="component" value="Linkage Group LG2"/>
</dbReference>
<dbReference type="InterPro" id="IPR012334">
    <property type="entry name" value="Pectin_lyas_fold"/>
</dbReference>
<dbReference type="Gene3D" id="2.160.20.10">
    <property type="entry name" value="Single-stranded right-handed beta-helix, Pectin lyase-like"/>
    <property type="match status" value="2"/>
</dbReference>
<evidence type="ECO:0000256" key="12">
    <source>
        <dbReference type="SAM" id="SignalP"/>
    </source>
</evidence>
<dbReference type="PANTHER" id="PTHR31707">
    <property type="entry name" value="PECTINESTERASE"/>
    <property type="match status" value="1"/>
</dbReference>
<dbReference type="EC" id="3.1.1.11" evidence="4"/>
<keyword evidence="5" id="KW-0378">Hydrolase</keyword>
<dbReference type="GO" id="GO:0004857">
    <property type="term" value="F:enzyme inhibitor activity"/>
    <property type="evidence" value="ECO:0007669"/>
    <property type="project" value="InterPro"/>
</dbReference>
<dbReference type="Gene3D" id="1.20.140.40">
    <property type="entry name" value="Invertase/pectin methylesterase inhibitor family protein"/>
    <property type="match status" value="2"/>
</dbReference>
<dbReference type="SMART" id="SM00856">
    <property type="entry name" value="PMEI"/>
    <property type="match status" value="2"/>
</dbReference>
<feature type="signal peptide" evidence="12">
    <location>
        <begin position="1"/>
        <end position="26"/>
    </location>
</feature>
<dbReference type="Pfam" id="PF04043">
    <property type="entry name" value="PMEI"/>
    <property type="match status" value="2"/>
</dbReference>
<dbReference type="UniPathway" id="UPA00545">
    <property type="reaction ID" value="UER00823"/>
</dbReference>
<dbReference type="Pfam" id="PF01095">
    <property type="entry name" value="Pectinesterase"/>
    <property type="match status" value="2"/>
</dbReference>
<dbReference type="CDD" id="cd15798">
    <property type="entry name" value="PMEI-like_3"/>
    <property type="match status" value="2"/>
</dbReference>
<evidence type="ECO:0000256" key="11">
    <source>
        <dbReference type="PROSITE-ProRule" id="PRU10040"/>
    </source>
</evidence>
<comment type="similarity">
    <text evidence="3">In the C-terminal section; belongs to the pectinesterase family.</text>
</comment>
<name>A0A5N6NAL4_9ASTR</name>
<keyword evidence="9" id="KW-0961">Cell wall biogenesis/degradation</keyword>
<dbReference type="AlphaFoldDB" id="A0A5N6NAL4"/>
<dbReference type="EMBL" id="SZYD01000012">
    <property type="protein sequence ID" value="KAD4584916.1"/>
    <property type="molecule type" value="Genomic_DNA"/>
</dbReference>
<reference evidence="14 15" key="1">
    <citation type="submission" date="2019-05" db="EMBL/GenBank/DDBJ databases">
        <title>Mikania micrantha, genome provides insights into the molecular mechanism of rapid growth.</title>
        <authorList>
            <person name="Liu B."/>
        </authorList>
    </citation>
    <scope>NUCLEOTIDE SEQUENCE [LARGE SCALE GENOMIC DNA]</scope>
    <source>
        <strain evidence="14">NLD-2019</strain>
        <tissue evidence="14">Leaf</tissue>
    </source>
</reference>
<comment type="similarity">
    <text evidence="2">In the N-terminal section; belongs to the PMEI family.</text>
</comment>
<dbReference type="NCBIfam" id="TIGR01614">
    <property type="entry name" value="PME_inhib"/>
    <property type="match status" value="2"/>
</dbReference>
<protein>
    <recommendedName>
        <fullName evidence="4">pectinesterase</fullName>
        <ecNumber evidence="4">3.1.1.11</ecNumber>
    </recommendedName>
</protein>
<feature type="domain" description="Pectinesterase inhibitor" evidence="13">
    <location>
        <begin position="27"/>
        <end position="182"/>
    </location>
</feature>
<dbReference type="InterPro" id="IPR006501">
    <property type="entry name" value="Pectinesterase_inhib_dom"/>
</dbReference>
<evidence type="ECO:0000256" key="4">
    <source>
        <dbReference type="ARBA" id="ARBA00013229"/>
    </source>
</evidence>
<dbReference type="OrthoDB" id="2019149at2759"/>
<dbReference type="GO" id="GO:0042545">
    <property type="term" value="P:cell wall modification"/>
    <property type="evidence" value="ECO:0007669"/>
    <property type="project" value="InterPro"/>
</dbReference>
<comment type="caution">
    <text evidence="14">The sequence shown here is derived from an EMBL/GenBank/DDBJ whole genome shotgun (WGS) entry which is preliminary data.</text>
</comment>
<evidence type="ECO:0000256" key="5">
    <source>
        <dbReference type="ARBA" id="ARBA00022801"/>
    </source>
</evidence>
<evidence type="ECO:0000256" key="9">
    <source>
        <dbReference type="ARBA" id="ARBA00023316"/>
    </source>
</evidence>
<keyword evidence="7" id="KW-1015">Disulfide bond</keyword>
<comment type="catalytic activity">
    <reaction evidence="10">
        <text>[(1-&gt;4)-alpha-D-galacturonosyl methyl ester](n) + n H2O = [(1-&gt;4)-alpha-D-galacturonosyl](n) + n methanol + n H(+)</text>
        <dbReference type="Rhea" id="RHEA:22380"/>
        <dbReference type="Rhea" id="RHEA-COMP:14570"/>
        <dbReference type="Rhea" id="RHEA-COMP:14573"/>
        <dbReference type="ChEBI" id="CHEBI:15377"/>
        <dbReference type="ChEBI" id="CHEBI:15378"/>
        <dbReference type="ChEBI" id="CHEBI:17790"/>
        <dbReference type="ChEBI" id="CHEBI:140522"/>
        <dbReference type="ChEBI" id="CHEBI:140523"/>
        <dbReference type="EC" id="3.1.1.11"/>
    </reaction>
</comment>
<dbReference type="InterPro" id="IPR011050">
    <property type="entry name" value="Pectin_lyase_fold/virulence"/>
</dbReference>
<dbReference type="GO" id="GO:0030599">
    <property type="term" value="F:pectinesterase activity"/>
    <property type="evidence" value="ECO:0007669"/>
    <property type="project" value="UniProtKB-EC"/>
</dbReference>
<evidence type="ECO:0000259" key="13">
    <source>
        <dbReference type="SMART" id="SM00856"/>
    </source>
</evidence>
<feature type="chain" id="PRO_5024293937" description="pectinesterase" evidence="12">
    <location>
        <begin position="27"/>
        <end position="1088"/>
    </location>
</feature>
<dbReference type="InterPro" id="IPR033131">
    <property type="entry name" value="Pectinesterase_Asp_AS"/>
</dbReference>
<evidence type="ECO:0000256" key="7">
    <source>
        <dbReference type="ARBA" id="ARBA00023157"/>
    </source>
</evidence>
<dbReference type="InterPro" id="IPR035513">
    <property type="entry name" value="Invertase/methylesterase_inhib"/>
</dbReference>
<keyword evidence="15" id="KW-1185">Reference proteome</keyword>
<evidence type="ECO:0000256" key="10">
    <source>
        <dbReference type="ARBA" id="ARBA00047928"/>
    </source>
</evidence>
<dbReference type="SUPFAM" id="SSF101148">
    <property type="entry name" value="Plant invertase/pectin methylesterase inhibitor"/>
    <property type="match status" value="2"/>
</dbReference>
<keyword evidence="6" id="KW-0063">Aspartyl esterase</keyword>
<dbReference type="FunFam" id="2.160.20.10:FF:000001">
    <property type="entry name" value="Pectinesterase"/>
    <property type="match status" value="2"/>
</dbReference>
<organism evidence="14 15">
    <name type="scientific">Mikania micrantha</name>
    <name type="common">bitter vine</name>
    <dbReference type="NCBI Taxonomy" id="192012"/>
    <lineage>
        <taxon>Eukaryota</taxon>
        <taxon>Viridiplantae</taxon>
        <taxon>Streptophyta</taxon>
        <taxon>Embryophyta</taxon>
        <taxon>Tracheophyta</taxon>
        <taxon>Spermatophyta</taxon>
        <taxon>Magnoliopsida</taxon>
        <taxon>eudicotyledons</taxon>
        <taxon>Gunneridae</taxon>
        <taxon>Pentapetalae</taxon>
        <taxon>asterids</taxon>
        <taxon>campanulids</taxon>
        <taxon>Asterales</taxon>
        <taxon>Asteraceae</taxon>
        <taxon>Asteroideae</taxon>
        <taxon>Heliantheae alliance</taxon>
        <taxon>Eupatorieae</taxon>
        <taxon>Mikania</taxon>
    </lineage>
</organism>
<dbReference type="FunFam" id="1.20.140.40:FF:000010">
    <property type="entry name" value="Pectinesterase"/>
    <property type="match status" value="2"/>
</dbReference>
<dbReference type="GO" id="GO:0045490">
    <property type="term" value="P:pectin catabolic process"/>
    <property type="evidence" value="ECO:0007669"/>
    <property type="project" value="UniProtKB-UniPathway"/>
</dbReference>
<gene>
    <name evidence="14" type="ORF">E3N88_22517</name>
</gene>
<evidence type="ECO:0000256" key="8">
    <source>
        <dbReference type="ARBA" id="ARBA00023180"/>
    </source>
</evidence>
<feature type="active site" evidence="11">
    <location>
        <position position="926"/>
    </location>
</feature>
<dbReference type="SUPFAM" id="SSF51126">
    <property type="entry name" value="Pectin lyase-like"/>
    <property type="match status" value="2"/>
</dbReference>